<dbReference type="GO" id="GO:0005524">
    <property type="term" value="F:ATP binding"/>
    <property type="evidence" value="ECO:0007669"/>
    <property type="project" value="UniProtKB-KW"/>
</dbReference>
<dbReference type="RefSeq" id="WP_013566412.1">
    <property type="nucleotide sequence ID" value="NC_014962.1"/>
</dbReference>
<dbReference type="Pfam" id="PF17863">
    <property type="entry name" value="AAA_lid_2"/>
    <property type="match status" value="1"/>
</dbReference>
<evidence type="ECO:0000256" key="1">
    <source>
        <dbReference type="ARBA" id="ARBA00022741"/>
    </source>
</evidence>
<evidence type="ECO:0000256" key="3">
    <source>
        <dbReference type="ARBA" id="ARBA00061607"/>
    </source>
</evidence>
<evidence type="ECO:0000313" key="7">
    <source>
        <dbReference type="Proteomes" id="UP000008631"/>
    </source>
</evidence>
<dbReference type="OrthoDB" id="9773454at2"/>
<dbReference type="Pfam" id="PF07726">
    <property type="entry name" value="AAA_3"/>
    <property type="match status" value="1"/>
</dbReference>
<reference key="1">
    <citation type="submission" date="2010-11" db="EMBL/GenBank/DDBJ databases">
        <title>The complete sequence of chromosome of Isophaera pallida ATCC 43644.</title>
        <authorList>
            <consortium name="US DOE Joint Genome Institute (JGI-PGF)"/>
            <person name="Lucas S."/>
            <person name="Copeland A."/>
            <person name="Lapidus A."/>
            <person name="Bruce D."/>
            <person name="Goodwin L."/>
            <person name="Pitluck S."/>
            <person name="Kyrpides N."/>
            <person name="Mavromatis K."/>
            <person name="Pagani I."/>
            <person name="Ivanova N."/>
            <person name="Saunders E."/>
            <person name="Brettin T."/>
            <person name="Detter J.C."/>
            <person name="Han C."/>
            <person name="Tapia R."/>
            <person name="Land M."/>
            <person name="Hauser L."/>
            <person name="Markowitz V."/>
            <person name="Cheng J.-F."/>
            <person name="Hugenholtz P."/>
            <person name="Woyke T."/>
            <person name="Wu D."/>
            <person name="Eisen J.A."/>
        </authorList>
    </citation>
    <scope>NUCLEOTIDE SEQUENCE</scope>
    <source>
        <strain>ATCC 43644</strain>
    </source>
</reference>
<sequence length="352" mass="38607">MAEATQGGSSRAASPETTRFIQAIRDRVGTVVVGQEVVVERILIALFTGGHLLLQGVPGLAKTLLVSTLSKTIDLGFNRIQFTVDLLPSDILGAEILDPRTNEFRVHRGPVFTNLLLADEINRAAPKVQSALLEAMQERKVTIGGVNFKLPTPFLVIATQNPIEQSGTFELPEAQLDRFMLCHRLTYPHTDDEKEMLKRHLRLGVRREDNGAVARTEFDVLDHEPVGGTEDLIQAMEAVHEVHVSDAFVDHVMEVVDRTRRHPSLELGASPRAGIALLKASRARALIQGRRYVIPEDLFALAEDVLLHRIRLTYEALADGLTGGGVLRDLLGRLGAPLNGVRVNSSVSLARS</sequence>
<dbReference type="Gene3D" id="1.10.8.80">
    <property type="entry name" value="Magnesium chelatase subunit I, C-Terminal domain"/>
    <property type="match status" value="1"/>
</dbReference>
<keyword evidence="2" id="KW-0067">ATP-binding</keyword>
<dbReference type="HOGENOM" id="CLU_034716_2_0_0"/>
<dbReference type="PIRSF" id="PIRSF002849">
    <property type="entry name" value="AAA_ATPase_chaperone_MoxR_prd"/>
    <property type="match status" value="1"/>
</dbReference>
<feature type="domain" description="ATPase AAA-3" evidence="4">
    <location>
        <begin position="51"/>
        <end position="181"/>
    </location>
</feature>
<evidence type="ECO:0000259" key="4">
    <source>
        <dbReference type="Pfam" id="PF07726"/>
    </source>
</evidence>
<name>E8QXT7_ISOPI</name>
<gene>
    <name evidence="6" type="ordered locus">Isop_3567</name>
</gene>
<keyword evidence="1" id="KW-0547">Nucleotide-binding</keyword>
<dbReference type="FunFam" id="3.40.50.300:FF:000640">
    <property type="entry name" value="MoxR family ATPase"/>
    <property type="match status" value="1"/>
</dbReference>
<dbReference type="InterPro" id="IPR050764">
    <property type="entry name" value="CbbQ/NirQ/NorQ/GpvN"/>
</dbReference>
<protein>
    <submittedName>
        <fullName evidence="6">ATPase associated with various cellular activities AAA_3</fullName>
    </submittedName>
</protein>
<dbReference type="SUPFAM" id="SSF52540">
    <property type="entry name" value="P-loop containing nucleoside triphosphate hydrolases"/>
    <property type="match status" value="1"/>
</dbReference>
<dbReference type="InterPro" id="IPR027417">
    <property type="entry name" value="P-loop_NTPase"/>
</dbReference>
<dbReference type="AlphaFoldDB" id="E8QXT7"/>
<keyword evidence="7" id="KW-1185">Reference proteome</keyword>
<accession>E8QXT7</accession>
<dbReference type="InterPro" id="IPR011703">
    <property type="entry name" value="ATPase_AAA-3"/>
</dbReference>
<dbReference type="InterPro" id="IPR041628">
    <property type="entry name" value="ChlI/MoxR_AAA_lid"/>
</dbReference>
<organism evidence="6 7">
    <name type="scientific">Isosphaera pallida (strain ATCC 43644 / DSM 9630 / IS1B)</name>
    <dbReference type="NCBI Taxonomy" id="575540"/>
    <lineage>
        <taxon>Bacteria</taxon>
        <taxon>Pseudomonadati</taxon>
        <taxon>Planctomycetota</taxon>
        <taxon>Planctomycetia</taxon>
        <taxon>Isosphaerales</taxon>
        <taxon>Isosphaeraceae</taxon>
        <taxon>Isosphaera</taxon>
    </lineage>
</organism>
<dbReference type="InParanoid" id="E8QXT7"/>
<reference evidence="6 7" key="2">
    <citation type="journal article" date="2011" name="Stand. Genomic Sci.">
        <title>Complete genome sequence of Isosphaera pallida type strain (IS1B).</title>
        <authorList>
            <consortium name="US DOE Joint Genome Institute (JGI-PGF)"/>
            <person name="Goker M."/>
            <person name="Cleland D."/>
            <person name="Saunders E."/>
            <person name="Lapidus A."/>
            <person name="Nolan M."/>
            <person name="Lucas S."/>
            <person name="Hammon N."/>
            <person name="Deshpande S."/>
            <person name="Cheng J.F."/>
            <person name="Tapia R."/>
            <person name="Han C."/>
            <person name="Goodwin L."/>
            <person name="Pitluck S."/>
            <person name="Liolios K."/>
            <person name="Pagani I."/>
            <person name="Ivanova N."/>
            <person name="Mavromatis K."/>
            <person name="Pati A."/>
            <person name="Chen A."/>
            <person name="Palaniappan K."/>
            <person name="Land M."/>
            <person name="Hauser L."/>
            <person name="Chang Y.J."/>
            <person name="Jeffries C.D."/>
            <person name="Detter J.C."/>
            <person name="Beck B."/>
            <person name="Woyke T."/>
            <person name="Bristow J."/>
            <person name="Eisen J.A."/>
            <person name="Markowitz V."/>
            <person name="Hugenholtz P."/>
            <person name="Kyrpides N.C."/>
            <person name="Klenk H.P."/>
        </authorList>
    </citation>
    <scope>NUCLEOTIDE SEQUENCE [LARGE SCALE GENOMIC DNA]</scope>
    <source>
        <strain evidence="7">ATCC 43644 / DSM 9630 / IS1B</strain>
    </source>
</reference>
<dbReference type="STRING" id="575540.Isop_3567"/>
<proteinExistence type="inferred from homology"/>
<dbReference type="PANTHER" id="PTHR42759:SF1">
    <property type="entry name" value="MAGNESIUM-CHELATASE SUBUNIT CHLD"/>
    <property type="match status" value="1"/>
</dbReference>
<evidence type="ECO:0000313" key="6">
    <source>
        <dbReference type="EMBL" id="ADV64124.1"/>
    </source>
</evidence>
<dbReference type="GO" id="GO:0016887">
    <property type="term" value="F:ATP hydrolysis activity"/>
    <property type="evidence" value="ECO:0007669"/>
    <property type="project" value="InterPro"/>
</dbReference>
<dbReference type="Proteomes" id="UP000008631">
    <property type="component" value="Chromosome"/>
</dbReference>
<evidence type="ECO:0000256" key="2">
    <source>
        <dbReference type="ARBA" id="ARBA00022840"/>
    </source>
</evidence>
<dbReference type="eggNOG" id="COG0714">
    <property type="taxonomic scope" value="Bacteria"/>
</dbReference>
<dbReference type="EMBL" id="CP002353">
    <property type="protein sequence ID" value="ADV64124.1"/>
    <property type="molecule type" value="Genomic_DNA"/>
</dbReference>
<comment type="similarity">
    <text evidence="3">Belongs to the MoxR family.</text>
</comment>
<dbReference type="KEGG" id="ipa:Isop_3567"/>
<dbReference type="PANTHER" id="PTHR42759">
    <property type="entry name" value="MOXR FAMILY PROTEIN"/>
    <property type="match status" value="1"/>
</dbReference>
<evidence type="ECO:0000259" key="5">
    <source>
        <dbReference type="Pfam" id="PF17863"/>
    </source>
</evidence>
<feature type="domain" description="ChlI/MoxR AAA lid" evidence="5">
    <location>
        <begin position="258"/>
        <end position="323"/>
    </location>
</feature>
<dbReference type="Gene3D" id="3.40.50.300">
    <property type="entry name" value="P-loop containing nucleotide triphosphate hydrolases"/>
    <property type="match status" value="1"/>
</dbReference>